<keyword evidence="3" id="KW-1185">Reference proteome</keyword>
<evidence type="ECO:0000313" key="2">
    <source>
        <dbReference type="EMBL" id="MCD5317158.1"/>
    </source>
</evidence>
<reference evidence="2" key="1">
    <citation type="submission" date="2021-11" db="EMBL/GenBank/DDBJ databases">
        <title>Streptomyces corallinus and Kineosporia corallina sp. nov., two new coral-derived marine actinobacteria.</title>
        <authorList>
            <person name="Buangrab K."/>
            <person name="Sutthacheep M."/>
            <person name="Yeemin T."/>
            <person name="Harunari E."/>
            <person name="Igarashi Y."/>
            <person name="Sripreechasak P."/>
            <person name="Kanchanasin P."/>
            <person name="Tanasupawat S."/>
            <person name="Phongsopitanun W."/>
        </authorList>
    </citation>
    <scope>NUCLEOTIDE SEQUENCE</scope>
    <source>
        <strain evidence="2">JCM 31032</strain>
    </source>
</reference>
<name>A0A9X1T4Z3_9ACTN</name>
<organism evidence="2 3">
    <name type="scientific">Kineosporia babensis</name>
    <dbReference type="NCBI Taxonomy" id="499548"/>
    <lineage>
        <taxon>Bacteria</taxon>
        <taxon>Bacillati</taxon>
        <taxon>Actinomycetota</taxon>
        <taxon>Actinomycetes</taxon>
        <taxon>Kineosporiales</taxon>
        <taxon>Kineosporiaceae</taxon>
        <taxon>Kineosporia</taxon>
    </lineage>
</organism>
<gene>
    <name evidence="2" type="ORF">LR394_40330</name>
</gene>
<dbReference type="EMBL" id="JAJOMB010000046">
    <property type="protein sequence ID" value="MCD5317158.1"/>
    <property type="molecule type" value="Genomic_DNA"/>
</dbReference>
<feature type="transmembrane region" description="Helical" evidence="1">
    <location>
        <begin position="89"/>
        <end position="107"/>
    </location>
</feature>
<dbReference type="Proteomes" id="UP001138997">
    <property type="component" value="Unassembled WGS sequence"/>
</dbReference>
<protein>
    <submittedName>
        <fullName evidence="2">Uncharacterized protein</fullName>
    </submittedName>
</protein>
<accession>A0A9X1T4Z3</accession>
<proteinExistence type="predicted"/>
<feature type="transmembrane region" description="Helical" evidence="1">
    <location>
        <begin position="64"/>
        <end position="83"/>
    </location>
</feature>
<sequence>MKITKSQASAAIVTGLSVYAFANSYMHGVHYATQHGAGAWAWGTAAIPELLLISALLRDQRDARFWIGVVAPVLWTFWVNAAAALDGGVQGLLVGLIAPAAAVLTAWMSGHGSKPKKAPARKAPKKVGVVEGGIAWAKRQKTLPDVAKIQAARNCSLASARKIYQGTLAAQTA</sequence>
<dbReference type="AlphaFoldDB" id="A0A9X1T4Z3"/>
<feature type="transmembrane region" description="Helical" evidence="1">
    <location>
        <begin position="38"/>
        <end position="57"/>
    </location>
</feature>
<dbReference type="RefSeq" id="WP_231450010.1">
    <property type="nucleotide sequence ID" value="NZ_JAJOMB010000046.1"/>
</dbReference>
<keyword evidence="1" id="KW-0812">Transmembrane</keyword>
<keyword evidence="1" id="KW-0472">Membrane</keyword>
<evidence type="ECO:0000313" key="3">
    <source>
        <dbReference type="Proteomes" id="UP001138997"/>
    </source>
</evidence>
<comment type="caution">
    <text evidence="2">The sequence shown here is derived from an EMBL/GenBank/DDBJ whole genome shotgun (WGS) entry which is preliminary data.</text>
</comment>
<evidence type="ECO:0000256" key="1">
    <source>
        <dbReference type="SAM" id="Phobius"/>
    </source>
</evidence>
<keyword evidence="1" id="KW-1133">Transmembrane helix</keyword>